<keyword evidence="7" id="KW-1185">Reference proteome</keyword>
<evidence type="ECO:0000313" key="6">
    <source>
        <dbReference type="EMBL" id="MBJ3809135.1"/>
    </source>
</evidence>
<evidence type="ECO:0000256" key="3">
    <source>
        <dbReference type="ARBA" id="ARBA00022989"/>
    </source>
</evidence>
<gene>
    <name evidence="6" type="ORF">JGB26_18750</name>
</gene>
<protein>
    <submittedName>
        <fullName evidence="6">Uncharacterized protein</fullName>
    </submittedName>
</protein>
<sequence length="105" mass="11465">MLWSWATLLIPVLPATGVWRHLRHRVPLAYEPALWCIVFPLGMYATATAHLTAAHLAAAQRIGASTLPQRPLAWVALAAWVAVGTRWLTGRWAPGRPSGRPAARA</sequence>
<keyword evidence="4 5" id="KW-0472">Membrane</keyword>
<dbReference type="InterPro" id="IPR004695">
    <property type="entry name" value="SLAC1/Mae1/Ssu1/TehA"/>
</dbReference>
<name>A0ABS0X7F2_9ACTN</name>
<evidence type="ECO:0000256" key="4">
    <source>
        <dbReference type="ARBA" id="ARBA00023136"/>
    </source>
</evidence>
<keyword evidence="2 5" id="KW-0812">Transmembrane</keyword>
<evidence type="ECO:0000313" key="7">
    <source>
        <dbReference type="Proteomes" id="UP000634780"/>
    </source>
</evidence>
<dbReference type="EMBL" id="JAEKOZ010000010">
    <property type="protein sequence ID" value="MBJ3809135.1"/>
    <property type="molecule type" value="Genomic_DNA"/>
</dbReference>
<dbReference type="Proteomes" id="UP000634780">
    <property type="component" value="Unassembled WGS sequence"/>
</dbReference>
<comment type="caution">
    <text evidence="6">The sequence shown here is derived from an EMBL/GenBank/DDBJ whole genome shotgun (WGS) entry which is preliminary data.</text>
</comment>
<accession>A0ABS0X7F2</accession>
<reference evidence="6 7" key="1">
    <citation type="submission" date="2020-12" db="EMBL/GenBank/DDBJ databases">
        <title>Streptomyces typhae sp. nov., a novel endophytic actinomycete isolated from the root of cattail pollen (Typha angustifolia L.).</title>
        <authorList>
            <person name="Peng C."/>
            <person name="Liu C."/>
        </authorList>
    </citation>
    <scope>NUCLEOTIDE SEQUENCE [LARGE SCALE GENOMIC DNA]</scope>
    <source>
        <strain evidence="6 7">JCM 4753</strain>
    </source>
</reference>
<dbReference type="Pfam" id="PF03595">
    <property type="entry name" value="SLAC1"/>
    <property type="match status" value="1"/>
</dbReference>
<proteinExistence type="predicted"/>
<feature type="transmembrane region" description="Helical" evidence="5">
    <location>
        <begin position="38"/>
        <end position="59"/>
    </location>
</feature>
<organism evidence="6 7">
    <name type="scientific">Streptomyces flavofungini</name>
    <dbReference type="NCBI Taxonomy" id="68200"/>
    <lineage>
        <taxon>Bacteria</taxon>
        <taxon>Bacillati</taxon>
        <taxon>Actinomycetota</taxon>
        <taxon>Actinomycetes</taxon>
        <taxon>Kitasatosporales</taxon>
        <taxon>Streptomycetaceae</taxon>
        <taxon>Streptomyces</taxon>
    </lineage>
</organism>
<evidence type="ECO:0000256" key="2">
    <source>
        <dbReference type="ARBA" id="ARBA00022692"/>
    </source>
</evidence>
<evidence type="ECO:0000256" key="5">
    <source>
        <dbReference type="SAM" id="Phobius"/>
    </source>
</evidence>
<dbReference type="Gene3D" id="1.50.10.150">
    <property type="entry name" value="Voltage-dependent anion channel"/>
    <property type="match status" value="1"/>
</dbReference>
<comment type="subcellular location">
    <subcellularLocation>
        <location evidence="1">Membrane</location>
        <topology evidence="1">Multi-pass membrane protein</topology>
    </subcellularLocation>
</comment>
<feature type="transmembrane region" description="Helical" evidence="5">
    <location>
        <begin position="71"/>
        <end position="89"/>
    </location>
</feature>
<evidence type="ECO:0000256" key="1">
    <source>
        <dbReference type="ARBA" id="ARBA00004141"/>
    </source>
</evidence>
<keyword evidence="3 5" id="KW-1133">Transmembrane helix</keyword>
<dbReference type="InterPro" id="IPR038665">
    <property type="entry name" value="Voltage-dep_anion_channel_sf"/>
</dbReference>